<dbReference type="EMBL" id="KZ501892">
    <property type="protein sequence ID" value="PKU87269.1"/>
    <property type="molecule type" value="Genomic_DNA"/>
</dbReference>
<dbReference type="SUPFAM" id="SSF48452">
    <property type="entry name" value="TPR-like"/>
    <property type="match status" value="1"/>
</dbReference>
<dbReference type="STRING" id="906689.A0A2I0XH90"/>
<name>A0A2I0XH90_9ASPA</name>
<evidence type="ECO:0000313" key="3">
    <source>
        <dbReference type="Proteomes" id="UP000233837"/>
    </source>
</evidence>
<feature type="region of interest" description="Disordered" evidence="1">
    <location>
        <begin position="294"/>
        <end position="379"/>
    </location>
</feature>
<evidence type="ECO:0000313" key="2">
    <source>
        <dbReference type="EMBL" id="PKU87269.1"/>
    </source>
</evidence>
<dbReference type="PANTHER" id="PTHR26312:SF132">
    <property type="entry name" value="OS01G0855200 PROTEIN"/>
    <property type="match status" value="1"/>
</dbReference>
<accession>A0A2I0XH90</accession>
<reference evidence="2 3" key="2">
    <citation type="journal article" date="2017" name="Nature">
        <title>The Apostasia genome and the evolution of orchids.</title>
        <authorList>
            <person name="Zhang G.Q."/>
            <person name="Liu K.W."/>
            <person name="Li Z."/>
            <person name="Lohaus R."/>
            <person name="Hsiao Y.Y."/>
            <person name="Niu S.C."/>
            <person name="Wang J.Y."/>
            <person name="Lin Y.C."/>
            <person name="Xu Q."/>
            <person name="Chen L.J."/>
            <person name="Yoshida K."/>
            <person name="Fujiwara S."/>
            <person name="Wang Z.W."/>
            <person name="Zhang Y.Q."/>
            <person name="Mitsuda N."/>
            <person name="Wang M."/>
            <person name="Liu G.H."/>
            <person name="Pecoraro L."/>
            <person name="Huang H.X."/>
            <person name="Xiao X.J."/>
            <person name="Lin M."/>
            <person name="Wu X.Y."/>
            <person name="Wu W.L."/>
            <person name="Chen Y.Y."/>
            <person name="Chang S.B."/>
            <person name="Sakamoto S."/>
            <person name="Ohme-Takagi M."/>
            <person name="Yagi M."/>
            <person name="Zeng S.J."/>
            <person name="Shen C.Y."/>
            <person name="Yeh C.M."/>
            <person name="Luo Y.B."/>
            <person name="Tsai W.C."/>
            <person name="Van de Peer Y."/>
            <person name="Liu Z.J."/>
        </authorList>
    </citation>
    <scope>NUCLEOTIDE SEQUENCE [LARGE SCALE GENOMIC DNA]</scope>
    <source>
        <tissue evidence="2">The whole plant</tissue>
    </source>
</reference>
<keyword evidence="3" id="KW-1185">Reference proteome</keyword>
<evidence type="ECO:0000256" key="1">
    <source>
        <dbReference type="SAM" id="MobiDB-lite"/>
    </source>
</evidence>
<proteinExistence type="predicted"/>
<dbReference type="InterPro" id="IPR011990">
    <property type="entry name" value="TPR-like_helical_dom_sf"/>
</dbReference>
<dbReference type="Gene3D" id="1.25.40.10">
    <property type="entry name" value="Tetratricopeptide repeat domain"/>
    <property type="match status" value="1"/>
</dbReference>
<reference evidence="2 3" key="1">
    <citation type="journal article" date="2016" name="Sci. Rep.">
        <title>The Dendrobium catenatum Lindl. genome sequence provides insights into polysaccharide synthase, floral development and adaptive evolution.</title>
        <authorList>
            <person name="Zhang G.Q."/>
            <person name="Xu Q."/>
            <person name="Bian C."/>
            <person name="Tsai W.C."/>
            <person name="Yeh C.M."/>
            <person name="Liu K.W."/>
            <person name="Yoshida K."/>
            <person name="Zhang L.S."/>
            <person name="Chang S.B."/>
            <person name="Chen F."/>
            <person name="Shi Y."/>
            <person name="Su Y.Y."/>
            <person name="Zhang Y.Q."/>
            <person name="Chen L.J."/>
            <person name="Yin Y."/>
            <person name="Lin M."/>
            <person name="Huang H."/>
            <person name="Deng H."/>
            <person name="Wang Z.W."/>
            <person name="Zhu S.L."/>
            <person name="Zhao X."/>
            <person name="Deng C."/>
            <person name="Niu S.C."/>
            <person name="Huang J."/>
            <person name="Wang M."/>
            <person name="Liu G.H."/>
            <person name="Yang H.J."/>
            <person name="Xiao X.J."/>
            <person name="Hsiao Y.Y."/>
            <person name="Wu W.L."/>
            <person name="Chen Y.Y."/>
            <person name="Mitsuda N."/>
            <person name="Ohme-Takagi M."/>
            <person name="Luo Y.B."/>
            <person name="Van de Peer Y."/>
            <person name="Liu Z.J."/>
        </authorList>
    </citation>
    <scope>NUCLEOTIDE SEQUENCE [LARGE SCALE GENOMIC DNA]</scope>
    <source>
        <tissue evidence="2">The whole plant</tissue>
    </source>
</reference>
<dbReference type="Proteomes" id="UP000233837">
    <property type="component" value="Unassembled WGS sequence"/>
</dbReference>
<organism evidence="2 3">
    <name type="scientific">Dendrobium catenatum</name>
    <dbReference type="NCBI Taxonomy" id="906689"/>
    <lineage>
        <taxon>Eukaryota</taxon>
        <taxon>Viridiplantae</taxon>
        <taxon>Streptophyta</taxon>
        <taxon>Embryophyta</taxon>
        <taxon>Tracheophyta</taxon>
        <taxon>Spermatophyta</taxon>
        <taxon>Magnoliopsida</taxon>
        <taxon>Liliopsida</taxon>
        <taxon>Asparagales</taxon>
        <taxon>Orchidaceae</taxon>
        <taxon>Epidendroideae</taxon>
        <taxon>Malaxideae</taxon>
        <taxon>Dendrobiinae</taxon>
        <taxon>Dendrobium</taxon>
    </lineage>
</organism>
<feature type="compositionally biased region" description="Polar residues" evidence="1">
    <location>
        <begin position="294"/>
        <end position="317"/>
    </location>
</feature>
<protein>
    <submittedName>
        <fullName evidence="2">Uncharacterized protein</fullName>
    </submittedName>
</protein>
<sequence length="542" mass="59576">MAVEVAGTLFHWFQPPLPSGSSISNKALAFAFSKNTPGPSIAHHRGHKSYFLGTAIIHRSHQRRAGERRSRARVHCSASLDGFGFVDDGKDDEDEFEKRINDFASKFKMDAESRMIQDAEISNSGGEFAPSSSPVSGPVCPSLLSIASEIRSMRPDLGPACDGFEPDKVQLRANSFDLPLSLRILKRKKKQWESAEIDDSAYSPVKKAFSSMVFIVRELQSHTIRMRETLFSSSKQQIQGILARVHEELHASFVWLFQRIFSTTPTLMVYLMLLLANFTIFSITDYHANAKTPTPSISSTVQESHSPSSRLDSSAVKSFSVGRSAAVGGSGGGGGGKKDPPVAGAADDGRWDRSSSSFHNSGTISPEVASTASAKEEDDEKAWKRIVEAAECIRASGRHEALMDPDTLRRFISPVTVELEPDDLSAYAATELSYRRVLAEGLDDPLLLSNFAQFLYVVLRDHDRAEEYFKRAAVAEPADPEALCRYANFLWVARKDLGAAEETFLEAIEADPGNSYYSANYAHFLWSTGGEDTCYPPDACDS</sequence>
<dbReference type="AlphaFoldDB" id="A0A2I0XH90"/>
<dbReference type="PANTHER" id="PTHR26312">
    <property type="entry name" value="TETRATRICOPEPTIDE REPEAT PROTEIN 5"/>
    <property type="match status" value="1"/>
</dbReference>
<gene>
    <name evidence="2" type="ORF">MA16_Dca009417</name>
</gene>
<feature type="compositionally biased region" description="Polar residues" evidence="1">
    <location>
        <begin position="354"/>
        <end position="373"/>
    </location>
</feature>
<dbReference type="OrthoDB" id="1924189at2759"/>